<organism evidence="1 2">
    <name type="scientific">Moorena producens PAL-8-15-08-1</name>
    <dbReference type="NCBI Taxonomy" id="1458985"/>
    <lineage>
        <taxon>Bacteria</taxon>
        <taxon>Bacillati</taxon>
        <taxon>Cyanobacteriota</taxon>
        <taxon>Cyanophyceae</taxon>
        <taxon>Coleofasciculales</taxon>
        <taxon>Coleofasciculaceae</taxon>
        <taxon>Moorena</taxon>
    </lineage>
</organism>
<protein>
    <recommendedName>
        <fullName evidence="3">Sigma-70 family RNA polymerase sigma factor</fullName>
    </recommendedName>
</protein>
<name>A0A1D8TRJ6_9CYAN</name>
<accession>A0A1D8TRJ6</accession>
<evidence type="ECO:0000313" key="2">
    <source>
        <dbReference type="Proteomes" id="UP000177870"/>
    </source>
</evidence>
<reference evidence="2" key="1">
    <citation type="submission" date="2016-10" db="EMBL/GenBank/DDBJ databases">
        <title>Comparative genomics uncovers the prolific and rare metabolic potential of the cyanobacterial genus Moorea.</title>
        <authorList>
            <person name="Leao T."/>
            <person name="Castelao G."/>
            <person name="Korobeynikov A."/>
            <person name="Monroe E.A."/>
            <person name="Podell S."/>
            <person name="Glukhov E."/>
            <person name="Allen E."/>
            <person name="Gerwick W.H."/>
            <person name="Gerwick L."/>
        </authorList>
    </citation>
    <scope>NUCLEOTIDE SEQUENCE [LARGE SCALE GENOMIC DNA]</scope>
    <source>
        <strain evidence="2">PAL-8-15-08-1</strain>
    </source>
</reference>
<dbReference type="OrthoDB" id="451633at2"/>
<proteinExistence type="predicted"/>
<evidence type="ECO:0000313" key="1">
    <source>
        <dbReference type="EMBL" id="AOX00227.1"/>
    </source>
</evidence>
<dbReference type="InterPro" id="IPR013325">
    <property type="entry name" value="RNA_pol_sigma_r2"/>
</dbReference>
<sequence length="221" mass="25484">MDELEERQQQLALEAQKLAIEAQQHSPKSRGRRLALTRLIQIIQASGRLSRRRYDTPQEVYDEALQETWWYLCRNIDNYQPRGPVINWINSVLKWRLIDAKKRHTKGGKECSLDAPINSSDGGKGMTYLDTVAQPEDTPLPSQLIRQCIEEDSDGLFASKHVKGHPKANFRTIALLYLDRKSWQQTAVEVGLKPKQASTVQGFYWRCCKSFADTFKEYLQS</sequence>
<dbReference type="STRING" id="1458985.BJP34_12885"/>
<dbReference type="SUPFAM" id="SSF88946">
    <property type="entry name" value="Sigma2 domain of RNA polymerase sigma factors"/>
    <property type="match status" value="1"/>
</dbReference>
<dbReference type="AlphaFoldDB" id="A0A1D8TRJ6"/>
<dbReference type="GO" id="GO:0003700">
    <property type="term" value="F:DNA-binding transcription factor activity"/>
    <property type="evidence" value="ECO:0007669"/>
    <property type="project" value="InterPro"/>
</dbReference>
<dbReference type="RefSeq" id="WP_070392692.1">
    <property type="nucleotide sequence ID" value="NZ_CP017599.1"/>
</dbReference>
<dbReference type="Proteomes" id="UP000177870">
    <property type="component" value="Chromosome"/>
</dbReference>
<dbReference type="GO" id="GO:0006352">
    <property type="term" value="P:DNA-templated transcription initiation"/>
    <property type="evidence" value="ECO:0007669"/>
    <property type="project" value="InterPro"/>
</dbReference>
<evidence type="ECO:0008006" key="3">
    <source>
        <dbReference type="Google" id="ProtNLM"/>
    </source>
</evidence>
<dbReference type="KEGG" id="mpro:BJP34_12885"/>
<gene>
    <name evidence="1" type="ORF">BJP34_12885</name>
</gene>
<dbReference type="Gene3D" id="1.10.1740.10">
    <property type="match status" value="1"/>
</dbReference>
<dbReference type="EMBL" id="CP017599">
    <property type="protein sequence ID" value="AOX00227.1"/>
    <property type="molecule type" value="Genomic_DNA"/>
</dbReference>